<evidence type="ECO:0000313" key="13">
    <source>
        <dbReference type="EMBL" id="TKR65262.1"/>
    </source>
</evidence>
<evidence type="ECO:0000256" key="11">
    <source>
        <dbReference type="PIRNR" id="PIRNR038146"/>
    </source>
</evidence>
<dbReference type="AlphaFoldDB" id="A0A4U5M8Q6"/>
<organism evidence="13 14">
    <name type="scientific">Steinernema carpocapsae</name>
    <name type="common">Entomopathogenic nematode</name>
    <dbReference type="NCBI Taxonomy" id="34508"/>
    <lineage>
        <taxon>Eukaryota</taxon>
        <taxon>Metazoa</taxon>
        <taxon>Ecdysozoa</taxon>
        <taxon>Nematoda</taxon>
        <taxon>Chromadorea</taxon>
        <taxon>Rhabditida</taxon>
        <taxon>Tylenchina</taxon>
        <taxon>Panagrolaimomorpha</taxon>
        <taxon>Strongyloidoidea</taxon>
        <taxon>Steinernematidae</taxon>
        <taxon>Steinernema</taxon>
    </lineage>
</organism>
<name>A0A4U5M8Q6_STECR</name>
<dbReference type="InterPro" id="IPR017406">
    <property type="entry name" value="Ser/Thr_kinase_Rio3"/>
</dbReference>
<keyword evidence="8 11" id="KW-0460">Magnesium</keyword>
<comment type="catalytic activity">
    <reaction evidence="10 11">
        <text>L-seryl-[protein] + ATP = O-phospho-L-seryl-[protein] + ADP + H(+)</text>
        <dbReference type="Rhea" id="RHEA:17989"/>
        <dbReference type="Rhea" id="RHEA-COMP:9863"/>
        <dbReference type="Rhea" id="RHEA-COMP:11604"/>
        <dbReference type="ChEBI" id="CHEBI:15378"/>
        <dbReference type="ChEBI" id="CHEBI:29999"/>
        <dbReference type="ChEBI" id="CHEBI:30616"/>
        <dbReference type="ChEBI" id="CHEBI:83421"/>
        <dbReference type="ChEBI" id="CHEBI:456216"/>
        <dbReference type="EC" id="2.7.11.1"/>
    </reaction>
</comment>
<dbReference type="Pfam" id="PF01163">
    <property type="entry name" value="RIO1"/>
    <property type="match status" value="1"/>
</dbReference>
<dbReference type="InterPro" id="IPR000687">
    <property type="entry name" value="RIO_kinase"/>
</dbReference>
<dbReference type="GO" id="GO:0046872">
    <property type="term" value="F:metal ion binding"/>
    <property type="evidence" value="ECO:0007669"/>
    <property type="project" value="UniProtKB-UniRule"/>
</dbReference>
<evidence type="ECO:0000256" key="9">
    <source>
        <dbReference type="ARBA" id="ARBA00047899"/>
    </source>
</evidence>
<evidence type="ECO:0000256" key="3">
    <source>
        <dbReference type="ARBA" id="ARBA00022679"/>
    </source>
</evidence>
<evidence type="ECO:0000256" key="5">
    <source>
        <dbReference type="ARBA" id="ARBA00022741"/>
    </source>
</evidence>
<feature type="domain" description="RIO kinase" evidence="12">
    <location>
        <begin position="235"/>
        <end position="479"/>
    </location>
</feature>
<dbReference type="Gene3D" id="1.10.510.10">
    <property type="entry name" value="Transferase(Phosphotransferase) domain 1"/>
    <property type="match status" value="1"/>
</dbReference>
<keyword evidence="4 11" id="KW-0479">Metal-binding</keyword>
<dbReference type="EC" id="2.7.11.1" evidence="11"/>
<keyword evidence="3 11" id="KW-0808">Transferase</keyword>
<protein>
    <recommendedName>
        <fullName evidence="11">Serine/threonine-protein kinase RIO3</fullName>
        <ecNumber evidence="11">2.7.11.1</ecNumber>
    </recommendedName>
</protein>
<dbReference type="PANTHER" id="PTHR45723">
    <property type="entry name" value="SERINE/THREONINE-PROTEIN KINASE RIO1"/>
    <property type="match status" value="1"/>
</dbReference>
<proteinExistence type="inferred from homology"/>
<comment type="caution">
    <text evidence="13">The sequence shown here is derived from an EMBL/GenBank/DDBJ whole genome shotgun (WGS) entry which is preliminary data.</text>
</comment>
<dbReference type="Proteomes" id="UP000298663">
    <property type="component" value="Unassembled WGS sequence"/>
</dbReference>
<comment type="cofactor">
    <cofactor evidence="11">
        <name>Mg(2+)</name>
        <dbReference type="ChEBI" id="CHEBI:18420"/>
    </cofactor>
</comment>
<dbReference type="STRING" id="34508.A0A4U5M8Q6"/>
<evidence type="ECO:0000256" key="4">
    <source>
        <dbReference type="ARBA" id="ARBA00022723"/>
    </source>
</evidence>
<dbReference type="GO" id="GO:0005524">
    <property type="term" value="F:ATP binding"/>
    <property type="evidence" value="ECO:0007669"/>
    <property type="project" value="UniProtKB-UniRule"/>
</dbReference>
<sequence length="533" mass="60800">MSSNPWNVKPGPAWGGGVNVEQPSTSLADIMSETLAEHLDQLEMEAATEEFSHEVLTIASTGESFVVPDCSNDEWLARQLQRDFDHQDAVANCFDAAKAAARERKRSSSSSSSTFQFTAPLPRLSYREYYGEESEESENDDEDEEFREFATHLLYAKRERDEFPLCGYTKDHEGKITTKHDKDIAGERNTNKVMQLPLDFPTGDFVGSTKLNDKVYNSLRAYSKQDQKRHVRVKDKDEKATHESSMDAVTRLILFKWINNADFDAVEGIIATGKESAVLHGIKRPVDEGGSSTIEGGEHFAVKVYKTTLKEFKNRAEYVKDDFRFKNPRKVLRVWAEKEYMNLHRLKRKGLPCPEPIHIKKHVMLMSLIGDKEGKPACKLKNIEWADEAAILKAFEQVKSIMVRMFNECDLVHGDLSEFNLLYKEGTVYVIDVSQAMDVSHPRALHYLVRDIENVLEFFQRAGAPTLPSSCDLFNEITGIPMDPEKNLMVQVENFEKDNRCVQLRNDKANPADIELRHYQAECATRHASRDFN</sequence>
<accession>A0A4U5M8Q6</accession>
<dbReference type="EMBL" id="AZBU02000009">
    <property type="protein sequence ID" value="TKR65262.1"/>
    <property type="molecule type" value="Genomic_DNA"/>
</dbReference>
<reference evidence="13 14" key="2">
    <citation type="journal article" date="2019" name="G3 (Bethesda)">
        <title>Hybrid Assembly of the Genome of the Entomopathogenic Nematode Steinernema carpocapsae Identifies the X-Chromosome.</title>
        <authorList>
            <person name="Serra L."/>
            <person name="Macchietto M."/>
            <person name="Macias-Munoz A."/>
            <person name="McGill C.J."/>
            <person name="Rodriguez I.M."/>
            <person name="Rodriguez B."/>
            <person name="Murad R."/>
            <person name="Mortazavi A."/>
        </authorList>
    </citation>
    <scope>NUCLEOTIDE SEQUENCE [LARGE SCALE GENOMIC DNA]</scope>
    <source>
        <strain evidence="13 14">ALL</strain>
    </source>
</reference>
<evidence type="ECO:0000259" key="12">
    <source>
        <dbReference type="SMART" id="SM00090"/>
    </source>
</evidence>
<evidence type="ECO:0000256" key="1">
    <source>
        <dbReference type="ARBA" id="ARBA00009196"/>
    </source>
</evidence>
<keyword evidence="2 11" id="KW-0723">Serine/threonine-protein kinase</keyword>
<reference evidence="13 14" key="1">
    <citation type="journal article" date="2015" name="Genome Biol.">
        <title>Comparative genomics of Steinernema reveals deeply conserved gene regulatory networks.</title>
        <authorList>
            <person name="Dillman A.R."/>
            <person name="Macchietto M."/>
            <person name="Porter C.F."/>
            <person name="Rogers A."/>
            <person name="Williams B."/>
            <person name="Antoshechkin I."/>
            <person name="Lee M.M."/>
            <person name="Goodwin Z."/>
            <person name="Lu X."/>
            <person name="Lewis E.E."/>
            <person name="Goodrich-Blair H."/>
            <person name="Stock S.P."/>
            <person name="Adams B.J."/>
            <person name="Sternberg P.W."/>
            <person name="Mortazavi A."/>
        </authorList>
    </citation>
    <scope>NUCLEOTIDE SEQUENCE [LARGE SCALE GENOMIC DNA]</scope>
    <source>
        <strain evidence="13 14">ALL</strain>
    </source>
</reference>
<dbReference type="GO" id="GO:0004674">
    <property type="term" value="F:protein serine/threonine kinase activity"/>
    <property type="evidence" value="ECO:0007669"/>
    <property type="project" value="UniProtKB-UniRule"/>
</dbReference>
<keyword evidence="14" id="KW-1185">Reference proteome</keyword>
<keyword evidence="6 11" id="KW-0418">Kinase</keyword>
<dbReference type="OrthoDB" id="205248at2759"/>
<evidence type="ECO:0000256" key="10">
    <source>
        <dbReference type="ARBA" id="ARBA00048679"/>
    </source>
</evidence>
<evidence type="ECO:0000256" key="2">
    <source>
        <dbReference type="ARBA" id="ARBA00022527"/>
    </source>
</evidence>
<comment type="similarity">
    <text evidence="1 11">Belongs to the protein kinase superfamily. RIO-type Ser/Thr kinase family.</text>
</comment>
<dbReference type="SUPFAM" id="SSF56112">
    <property type="entry name" value="Protein kinase-like (PK-like)"/>
    <property type="match status" value="1"/>
</dbReference>
<dbReference type="InterPro" id="IPR051272">
    <property type="entry name" value="RIO-type_Ser/Thr_kinase"/>
</dbReference>
<dbReference type="InterPro" id="IPR011009">
    <property type="entry name" value="Kinase-like_dom_sf"/>
</dbReference>
<keyword evidence="5 11" id="KW-0547">Nucleotide-binding</keyword>
<dbReference type="SMART" id="SM00090">
    <property type="entry name" value="RIO"/>
    <property type="match status" value="1"/>
</dbReference>
<dbReference type="PIRSF" id="PIRSF038146">
    <property type="entry name" value="Ser/Thr_PK_RIO3"/>
    <property type="match status" value="1"/>
</dbReference>
<dbReference type="Gene3D" id="3.30.200.20">
    <property type="entry name" value="Phosphorylase Kinase, domain 1"/>
    <property type="match status" value="1"/>
</dbReference>
<evidence type="ECO:0000313" key="14">
    <source>
        <dbReference type="Proteomes" id="UP000298663"/>
    </source>
</evidence>
<gene>
    <name evidence="13" type="ORF">L596_025690</name>
</gene>
<dbReference type="InterPro" id="IPR018935">
    <property type="entry name" value="RIO_kinase_CS"/>
</dbReference>
<evidence type="ECO:0000256" key="8">
    <source>
        <dbReference type="ARBA" id="ARBA00022842"/>
    </source>
</evidence>
<dbReference type="PROSITE" id="PS01245">
    <property type="entry name" value="RIO1"/>
    <property type="match status" value="1"/>
</dbReference>
<dbReference type="GO" id="GO:0106310">
    <property type="term" value="F:protein serine kinase activity"/>
    <property type="evidence" value="ECO:0007669"/>
    <property type="project" value="RHEA"/>
</dbReference>
<keyword evidence="7" id="KW-0067">ATP-binding</keyword>
<evidence type="ECO:0000256" key="6">
    <source>
        <dbReference type="ARBA" id="ARBA00022777"/>
    </source>
</evidence>
<dbReference type="InterPro" id="IPR018934">
    <property type="entry name" value="RIO_dom"/>
</dbReference>
<comment type="catalytic activity">
    <reaction evidence="9 11">
        <text>L-threonyl-[protein] + ATP = O-phospho-L-threonyl-[protein] + ADP + H(+)</text>
        <dbReference type="Rhea" id="RHEA:46608"/>
        <dbReference type="Rhea" id="RHEA-COMP:11060"/>
        <dbReference type="Rhea" id="RHEA-COMP:11605"/>
        <dbReference type="ChEBI" id="CHEBI:15378"/>
        <dbReference type="ChEBI" id="CHEBI:30013"/>
        <dbReference type="ChEBI" id="CHEBI:30616"/>
        <dbReference type="ChEBI" id="CHEBI:61977"/>
        <dbReference type="ChEBI" id="CHEBI:456216"/>
        <dbReference type="EC" id="2.7.11.1"/>
    </reaction>
</comment>
<evidence type="ECO:0000256" key="7">
    <source>
        <dbReference type="ARBA" id="ARBA00022840"/>
    </source>
</evidence>